<name>A0ABW5GRX8_9PSEU</name>
<reference evidence="4" key="1">
    <citation type="journal article" date="2019" name="Int. J. Syst. Evol. Microbiol.">
        <title>The Global Catalogue of Microorganisms (GCM) 10K type strain sequencing project: providing services to taxonomists for standard genome sequencing and annotation.</title>
        <authorList>
            <consortium name="The Broad Institute Genomics Platform"/>
            <consortium name="The Broad Institute Genome Sequencing Center for Infectious Disease"/>
            <person name="Wu L."/>
            <person name="Ma J."/>
        </authorList>
    </citation>
    <scope>NUCLEOTIDE SEQUENCE [LARGE SCALE GENOMIC DNA]</scope>
    <source>
        <strain evidence="4">CGMCC 4.7643</strain>
    </source>
</reference>
<dbReference type="RefSeq" id="WP_345386750.1">
    <property type="nucleotide sequence ID" value="NZ_BAABHG010000001.1"/>
</dbReference>
<evidence type="ECO:0000259" key="2">
    <source>
        <dbReference type="Pfam" id="PF08327"/>
    </source>
</evidence>
<accession>A0ABW5GRX8</accession>
<gene>
    <name evidence="3" type="ORF">ACFSYJ_33800</name>
</gene>
<proteinExistence type="inferred from homology"/>
<protein>
    <submittedName>
        <fullName evidence="3">SRPBCC family protein</fullName>
    </submittedName>
</protein>
<comment type="caution">
    <text evidence="3">The sequence shown here is derived from an EMBL/GenBank/DDBJ whole genome shotgun (WGS) entry which is preliminary data.</text>
</comment>
<dbReference type="InterPro" id="IPR023393">
    <property type="entry name" value="START-like_dom_sf"/>
</dbReference>
<feature type="domain" description="Activator of Hsp90 ATPase homologue 1/2-like C-terminal" evidence="2">
    <location>
        <begin position="38"/>
        <end position="147"/>
    </location>
</feature>
<dbReference type="Proteomes" id="UP001597419">
    <property type="component" value="Unassembled WGS sequence"/>
</dbReference>
<dbReference type="EMBL" id="JBHUKU010000022">
    <property type="protein sequence ID" value="MFD2463631.1"/>
    <property type="molecule type" value="Genomic_DNA"/>
</dbReference>
<comment type="similarity">
    <text evidence="1">Belongs to the AHA1 family.</text>
</comment>
<evidence type="ECO:0000256" key="1">
    <source>
        <dbReference type="ARBA" id="ARBA00006817"/>
    </source>
</evidence>
<evidence type="ECO:0000313" key="4">
    <source>
        <dbReference type="Proteomes" id="UP001597419"/>
    </source>
</evidence>
<keyword evidence="4" id="KW-1185">Reference proteome</keyword>
<dbReference type="InterPro" id="IPR013538">
    <property type="entry name" value="ASHA1/2-like_C"/>
</dbReference>
<organism evidence="3 4">
    <name type="scientific">Amycolatopsis samaneae</name>
    <dbReference type="NCBI Taxonomy" id="664691"/>
    <lineage>
        <taxon>Bacteria</taxon>
        <taxon>Bacillati</taxon>
        <taxon>Actinomycetota</taxon>
        <taxon>Actinomycetes</taxon>
        <taxon>Pseudonocardiales</taxon>
        <taxon>Pseudonocardiaceae</taxon>
        <taxon>Amycolatopsis</taxon>
    </lineage>
</organism>
<sequence>MIDVSQQISAVRRKVGSRTLEAGEVRVVTVAQTYASELDDVWDACTNIERIPRWFLPITGELRPGGHYQLEGNAGGTIERCDPPKGFSATWEFAGAVSWIELKLSPAPEGTLFELDHLAPVNEHWEKYGPAATGVGWDMMIMGLALHLGSGAAMDPAEAMAWQVSAEAREFVTQSSERWYEADLASGEDKELARTRADNTLAFYTAMPES</sequence>
<evidence type="ECO:0000313" key="3">
    <source>
        <dbReference type="EMBL" id="MFD2463631.1"/>
    </source>
</evidence>
<dbReference type="Gene3D" id="3.30.530.20">
    <property type="match status" value="1"/>
</dbReference>
<dbReference type="CDD" id="cd08899">
    <property type="entry name" value="SRPBCC_CalC_Aha1-like_6"/>
    <property type="match status" value="1"/>
</dbReference>
<dbReference type="Pfam" id="PF08327">
    <property type="entry name" value="AHSA1"/>
    <property type="match status" value="1"/>
</dbReference>
<dbReference type="SUPFAM" id="SSF55961">
    <property type="entry name" value="Bet v1-like"/>
    <property type="match status" value="1"/>
</dbReference>